<reference evidence="8" key="1">
    <citation type="submission" date="2023-08" db="EMBL/GenBank/DDBJ databases">
        <title>Chromosome-level Genome Assembly of mud carp (Cirrhinus molitorella).</title>
        <authorList>
            <person name="Liu H."/>
        </authorList>
    </citation>
    <scope>NUCLEOTIDE SEQUENCE</scope>
    <source>
        <strain evidence="8">Prfri</strain>
        <tissue evidence="8">Muscle</tissue>
    </source>
</reference>
<feature type="region of interest" description="Disordered" evidence="6">
    <location>
        <begin position="1"/>
        <end position="24"/>
    </location>
</feature>
<evidence type="ECO:0000256" key="6">
    <source>
        <dbReference type="SAM" id="MobiDB-lite"/>
    </source>
</evidence>
<dbReference type="InterPro" id="IPR007593">
    <property type="entry name" value="CD225/Dispanin_fam"/>
</dbReference>
<evidence type="ECO:0000256" key="5">
    <source>
        <dbReference type="ARBA" id="ARBA00023136"/>
    </source>
</evidence>
<accession>A0AA88Q3X4</accession>
<sequence length="145" mass="15275">MDPIPSSNQPAVASSSSEKPGMSVAAPPPAYLYNPAGYPPSFPSQPVPLGPGITMQPAVFVAATPLANPVPDYLAYSIFITVCCCLPLGVAALIYSCSTITEDYFIQSHSTNVYDLLTTTPYTTQQGVRAAPFDNTKNGCPQTLQ</sequence>
<keyword evidence="3 7" id="KW-0812">Transmembrane</keyword>
<evidence type="ECO:0000256" key="3">
    <source>
        <dbReference type="ARBA" id="ARBA00022692"/>
    </source>
</evidence>
<proteinExistence type="inferred from homology"/>
<evidence type="ECO:0000256" key="7">
    <source>
        <dbReference type="SAM" id="Phobius"/>
    </source>
</evidence>
<protein>
    <submittedName>
        <fullName evidence="8">Uncharacterized protein</fullName>
    </submittedName>
</protein>
<dbReference type="AlphaFoldDB" id="A0AA88Q3X4"/>
<comment type="caution">
    <text evidence="8">The sequence shown here is derived from an EMBL/GenBank/DDBJ whole genome shotgun (WGS) entry which is preliminary data.</text>
</comment>
<name>A0AA88Q3X4_9TELE</name>
<dbReference type="GO" id="GO:0016020">
    <property type="term" value="C:membrane"/>
    <property type="evidence" value="ECO:0007669"/>
    <property type="project" value="UniProtKB-SubCell"/>
</dbReference>
<evidence type="ECO:0000313" key="9">
    <source>
        <dbReference type="Proteomes" id="UP001187343"/>
    </source>
</evidence>
<feature type="compositionally biased region" description="Low complexity" evidence="6">
    <location>
        <begin position="1"/>
        <end position="17"/>
    </location>
</feature>
<evidence type="ECO:0000313" key="8">
    <source>
        <dbReference type="EMBL" id="KAK2903530.1"/>
    </source>
</evidence>
<comment type="similarity">
    <text evidence="2">Belongs to the CD225/Dispanin family.</text>
</comment>
<dbReference type="EMBL" id="JAUYZG010000007">
    <property type="protein sequence ID" value="KAK2903530.1"/>
    <property type="molecule type" value="Genomic_DNA"/>
</dbReference>
<organism evidence="8 9">
    <name type="scientific">Cirrhinus molitorella</name>
    <name type="common">mud carp</name>
    <dbReference type="NCBI Taxonomy" id="172907"/>
    <lineage>
        <taxon>Eukaryota</taxon>
        <taxon>Metazoa</taxon>
        <taxon>Chordata</taxon>
        <taxon>Craniata</taxon>
        <taxon>Vertebrata</taxon>
        <taxon>Euteleostomi</taxon>
        <taxon>Actinopterygii</taxon>
        <taxon>Neopterygii</taxon>
        <taxon>Teleostei</taxon>
        <taxon>Ostariophysi</taxon>
        <taxon>Cypriniformes</taxon>
        <taxon>Cyprinidae</taxon>
        <taxon>Labeoninae</taxon>
        <taxon>Labeonini</taxon>
        <taxon>Cirrhinus</taxon>
    </lineage>
</organism>
<keyword evidence="9" id="KW-1185">Reference proteome</keyword>
<comment type="subcellular location">
    <subcellularLocation>
        <location evidence="1">Membrane</location>
    </subcellularLocation>
</comment>
<dbReference type="Proteomes" id="UP001187343">
    <property type="component" value="Unassembled WGS sequence"/>
</dbReference>
<evidence type="ECO:0000256" key="1">
    <source>
        <dbReference type="ARBA" id="ARBA00004370"/>
    </source>
</evidence>
<dbReference type="Pfam" id="PF04505">
    <property type="entry name" value="CD225"/>
    <property type="match status" value="1"/>
</dbReference>
<gene>
    <name evidence="8" type="ORF">Q8A67_008243</name>
</gene>
<evidence type="ECO:0000256" key="4">
    <source>
        <dbReference type="ARBA" id="ARBA00022989"/>
    </source>
</evidence>
<evidence type="ECO:0000256" key="2">
    <source>
        <dbReference type="ARBA" id="ARBA00006843"/>
    </source>
</evidence>
<keyword evidence="4 7" id="KW-1133">Transmembrane helix</keyword>
<feature type="transmembrane region" description="Helical" evidence="7">
    <location>
        <begin position="73"/>
        <end position="95"/>
    </location>
</feature>
<keyword evidence="5 7" id="KW-0472">Membrane</keyword>